<dbReference type="OrthoDB" id="9802264at2"/>
<feature type="domain" description="ABC transporter" evidence="4">
    <location>
        <begin position="10"/>
        <end position="246"/>
    </location>
</feature>
<organism evidence="5 6">
    <name type="scientific">Geoalkalibacter subterraneus</name>
    <dbReference type="NCBI Taxonomy" id="483547"/>
    <lineage>
        <taxon>Bacteria</taxon>
        <taxon>Pseudomonadati</taxon>
        <taxon>Thermodesulfobacteriota</taxon>
        <taxon>Desulfuromonadia</taxon>
        <taxon>Desulfuromonadales</taxon>
        <taxon>Geoalkalibacteraceae</taxon>
        <taxon>Geoalkalibacter</taxon>
    </lineage>
</organism>
<dbReference type="PROSITE" id="PS50893">
    <property type="entry name" value="ABC_TRANSPORTER_2"/>
    <property type="match status" value="1"/>
</dbReference>
<dbReference type="InterPro" id="IPR003439">
    <property type="entry name" value="ABC_transporter-like_ATP-bd"/>
</dbReference>
<dbReference type="InterPro" id="IPR017871">
    <property type="entry name" value="ABC_transporter-like_CS"/>
</dbReference>
<keyword evidence="2" id="KW-0547">Nucleotide-binding</keyword>
<protein>
    <submittedName>
        <fullName evidence="5">ABC transporter</fullName>
    </submittedName>
</protein>
<dbReference type="InterPro" id="IPR027417">
    <property type="entry name" value="P-loop_NTPase"/>
</dbReference>
<evidence type="ECO:0000256" key="2">
    <source>
        <dbReference type="ARBA" id="ARBA00022741"/>
    </source>
</evidence>
<name>A0A0B5FUA8_9BACT</name>
<dbReference type="PANTHER" id="PTHR43023:SF6">
    <property type="entry name" value="INTERMEMBRANE PHOSPHOLIPID TRANSPORT SYSTEM ATP-BINDING PROTEIN MLAF"/>
    <property type="match status" value="1"/>
</dbReference>
<sequence length="266" mass="29817">MGETSEDIVIELSGLHKSFGGQVVLKGIDLVVRKGTTTVIVGASGEGKSVILKHMLGLMQPDKGLVRVFGRDINRIRSRELKEIRTRFGVLFQNAALFDSLTVFDNVALPLRERTRRDELWVREKVMDKLALMDLEGSEEKYPAQISGGMRKRVGLARALVLNPQVVFFDEPTTGLDVHKSNEIYRLFHKTQQKLGYTAVIVSHDVPKIFKLADYVALLAEGVVQGCMSPEEFQLSDNALIREYVETTMGPIYSSDQEESVLYETV</sequence>
<dbReference type="PANTHER" id="PTHR43023">
    <property type="entry name" value="PROTEIN TRIGALACTOSYLDIACYLGLYCEROL 3, CHLOROPLASTIC"/>
    <property type="match status" value="1"/>
</dbReference>
<evidence type="ECO:0000256" key="3">
    <source>
        <dbReference type="ARBA" id="ARBA00022840"/>
    </source>
</evidence>
<keyword evidence="6" id="KW-1185">Reference proteome</keyword>
<evidence type="ECO:0000313" key="6">
    <source>
        <dbReference type="Proteomes" id="UP000035036"/>
    </source>
</evidence>
<dbReference type="HOGENOM" id="CLU_000604_1_22_7"/>
<dbReference type="EMBL" id="CP010311">
    <property type="protein sequence ID" value="AJF07181.1"/>
    <property type="molecule type" value="Genomic_DNA"/>
</dbReference>
<proteinExistence type="predicted"/>
<dbReference type="RefSeq" id="WP_040201022.1">
    <property type="nucleotide sequence ID" value="NZ_CP010311.1"/>
</dbReference>
<dbReference type="SMART" id="SM00382">
    <property type="entry name" value="AAA"/>
    <property type="match status" value="1"/>
</dbReference>
<keyword evidence="1" id="KW-0813">Transport</keyword>
<dbReference type="Pfam" id="PF00005">
    <property type="entry name" value="ABC_tran"/>
    <property type="match status" value="1"/>
</dbReference>
<evidence type="ECO:0000259" key="4">
    <source>
        <dbReference type="PROSITE" id="PS50893"/>
    </source>
</evidence>
<gene>
    <name evidence="5" type="ORF">GSUB_12310</name>
</gene>
<dbReference type="GO" id="GO:0016887">
    <property type="term" value="F:ATP hydrolysis activity"/>
    <property type="evidence" value="ECO:0007669"/>
    <property type="project" value="InterPro"/>
</dbReference>
<dbReference type="GO" id="GO:0005524">
    <property type="term" value="F:ATP binding"/>
    <property type="evidence" value="ECO:0007669"/>
    <property type="project" value="UniProtKB-KW"/>
</dbReference>
<dbReference type="Gene3D" id="3.40.50.300">
    <property type="entry name" value="P-loop containing nucleotide triphosphate hydrolases"/>
    <property type="match status" value="1"/>
</dbReference>
<dbReference type="Proteomes" id="UP000035036">
    <property type="component" value="Chromosome"/>
</dbReference>
<dbReference type="SUPFAM" id="SSF52540">
    <property type="entry name" value="P-loop containing nucleoside triphosphate hydrolases"/>
    <property type="match status" value="1"/>
</dbReference>
<evidence type="ECO:0000256" key="1">
    <source>
        <dbReference type="ARBA" id="ARBA00022448"/>
    </source>
</evidence>
<accession>A0A0B5FUA8</accession>
<dbReference type="PROSITE" id="PS00211">
    <property type="entry name" value="ABC_TRANSPORTER_1"/>
    <property type="match status" value="1"/>
</dbReference>
<evidence type="ECO:0000313" key="5">
    <source>
        <dbReference type="EMBL" id="AJF07181.1"/>
    </source>
</evidence>
<dbReference type="InterPro" id="IPR003593">
    <property type="entry name" value="AAA+_ATPase"/>
</dbReference>
<dbReference type="STRING" id="483547.GSUB_12310"/>
<dbReference type="AlphaFoldDB" id="A0A0B5FUA8"/>
<keyword evidence="3" id="KW-0067">ATP-binding</keyword>
<dbReference type="KEGG" id="gsb:GSUB_12310"/>
<reference evidence="5 6" key="1">
    <citation type="journal article" date="2015" name="Genome Announc.">
        <title>Genomes of Geoalkalibacter ferrihydriticus Z-0531T and Geoalkalibacter subterraneus Red1T, Two Haloalkaliphilic Metal-Reducing Deltaproteobacteria.</title>
        <authorList>
            <person name="Badalamenti J.P."/>
            <person name="Krajmalnik-Brown R."/>
            <person name="Torres C.I."/>
            <person name="Bond D.R."/>
        </authorList>
    </citation>
    <scope>NUCLEOTIDE SEQUENCE [LARGE SCALE GENOMIC DNA]</scope>
    <source>
        <strain evidence="5 6">Red1</strain>
    </source>
</reference>